<dbReference type="EMBL" id="JACHEM010000014">
    <property type="protein sequence ID" value="MBB6438462.1"/>
    <property type="molecule type" value="Genomic_DNA"/>
</dbReference>
<name>A0A7X0LRU5_9ACTN</name>
<evidence type="ECO:0000313" key="1">
    <source>
        <dbReference type="EMBL" id="MBB6438462.1"/>
    </source>
</evidence>
<accession>A0A7X0LRU5</accession>
<dbReference type="RefSeq" id="WP_010070428.1">
    <property type="nucleotide sequence ID" value="NZ_BNBN01000006.1"/>
</dbReference>
<comment type="caution">
    <text evidence="1">The sequence shown here is derived from an EMBL/GenBank/DDBJ whole genome shotgun (WGS) entry which is preliminary data.</text>
</comment>
<dbReference type="Proteomes" id="UP000540423">
    <property type="component" value="Unassembled WGS sequence"/>
</dbReference>
<sequence>MFVALPLIWFISTPFLPEEVFWFPFWLGAVIWNGADGQGGISHLLG</sequence>
<dbReference type="AlphaFoldDB" id="A0A7X0LRU5"/>
<protein>
    <submittedName>
        <fullName evidence="1">Uncharacterized protein</fullName>
    </submittedName>
</protein>
<proteinExistence type="predicted"/>
<organism evidence="1 2">
    <name type="scientific">Streptomyces candidus</name>
    <dbReference type="NCBI Taxonomy" id="67283"/>
    <lineage>
        <taxon>Bacteria</taxon>
        <taxon>Bacillati</taxon>
        <taxon>Actinomycetota</taxon>
        <taxon>Actinomycetes</taxon>
        <taxon>Kitasatosporales</taxon>
        <taxon>Streptomycetaceae</taxon>
        <taxon>Streptomyces</taxon>
    </lineage>
</organism>
<keyword evidence="2" id="KW-1185">Reference proteome</keyword>
<gene>
    <name evidence="1" type="ORF">HNQ79_004974</name>
</gene>
<reference evidence="1 2" key="1">
    <citation type="submission" date="2020-08" db="EMBL/GenBank/DDBJ databases">
        <title>Genomic Encyclopedia of Type Strains, Phase IV (KMG-IV): sequencing the most valuable type-strain genomes for metagenomic binning, comparative biology and taxonomic classification.</title>
        <authorList>
            <person name="Goeker M."/>
        </authorList>
    </citation>
    <scope>NUCLEOTIDE SEQUENCE [LARGE SCALE GENOMIC DNA]</scope>
    <source>
        <strain evidence="1 2">DSM 40141</strain>
    </source>
</reference>
<evidence type="ECO:0000313" key="2">
    <source>
        <dbReference type="Proteomes" id="UP000540423"/>
    </source>
</evidence>